<feature type="compositionally biased region" description="Polar residues" evidence="2">
    <location>
        <begin position="133"/>
        <end position="147"/>
    </location>
</feature>
<dbReference type="PANTHER" id="PTHR14522">
    <property type="entry name" value="EMO2-RELATED"/>
    <property type="match status" value="1"/>
</dbReference>
<evidence type="ECO:0000256" key="2">
    <source>
        <dbReference type="SAM" id="MobiDB-lite"/>
    </source>
</evidence>
<gene>
    <name evidence="4" type="primary">prr14</name>
</gene>
<feature type="compositionally biased region" description="Basic and acidic residues" evidence="2">
    <location>
        <begin position="238"/>
        <end position="250"/>
    </location>
</feature>
<name>A0A8C5CQB0_GADMO</name>
<organism evidence="4 5">
    <name type="scientific">Gadus morhua</name>
    <name type="common">Atlantic cod</name>
    <dbReference type="NCBI Taxonomy" id="8049"/>
    <lineage>
        <taxon>Eukaryota</taxon>
        <taxon>Metazoa</taxon>
        <taxon>Chordata</taxon>
        <taxon>Craniata</taxon>
        <taxon>Vertebrata</taxon>
        <taxon>Euteleostomi</taxon>
        <taxon>Actinopterygii</taxon>
        <taxon>Neopterygii</taxon>
        <taxon>Teleostei</taxon>
        <taxon>Neoteleostei</taxon>
        <taxon>Acanthomorphata</taxon>
        <taxon>Zeiogadaria</taxon>
        <taxon>Gadariae</taxon>
        <taxon>Gadiformes</taxon>
        <taxon>Gadoidei</taxon>
        <taxon>Gadidae</taxon>
        <taxon>Gadus</taxon>
    </lineage>
</organism>
<accession>A0A8C5CQB0</accession>
<dbReference type="InterPro" id="IPR028149">
    <property type="entry name" value="Tantalus-like"/>
</dbReference>
<feature type="compositionally biased region" description="Basic and acidic residues" evidence="2">
    <location>
        <begin position="1153"/>
        <end position="1163"/>
    </location>
</feature>
<keyword evidence="5" id="KW-1185">Reference proteome</keyword>
<feature type="compositionally biased region" description="Gly residues" evidence="2">
    <location>
        <begin position="1276"/>
        <end position="1289"/>
    </location>
</feature>
<dbReference type="OrthoDB" id="6163216at2759"/>
<evidence type="ECO:0000313" key="4">
    <source>
        <dbReference type="Ensembl" id="ENSGMOP00000064455.1"/>
    </source>
</evidence>
<keyword evidence="1" id="KW-0597">Phosphoprotein</keyword>
<feature type="compositionally biased region" description="Polar residues" evidence="2">
    <location>
        <begin position="600"/>
        <end position="618"/>
    </location>
</feature>
<feature type="region of interest" description="Disordered" evidence="2">
    <location>
        <begin position="1263"/>
        <end position="1312"/>
    </location>
</feature>
<reference evidence="4" key="2">
    <citation type="submission" date="2025-09" db="UniProtKB">
        <authorList>
            <consortium name="Ensembl"/>
        </authorList>
    </citation>
    <scope>IDENTIFICATION</scope>
</reference>
<evidence type="ECO:0000313" key="5">
    <source>
        <dbReference type="Proteomes" id="UP000694546"/>
    </source>
</evidence>
<proteinExistence type="predicted"/>
<feature type="compositionally biased region" description="Low complexity" evidence="2">
    <location>
        <begin position="84"/>
        <end position="93"/>
    </location>
</feature>
<feature type="region of interest" description="Disordered" evidence="2">
    <location>
        <begin position="1058"/>
        <end position="1081"/>
    </location>
</feature>
<feature type="compositionally biased region" description="Polar residues" evidence="2">
    <location>
        <begin position="62"/>
        <end position="74"/>
    </location>
</feature>
<feature type="region of interest" description="Disordered" evidence="2">
    <location>
        <begin position="1124"/>
        <end position="1163"/>
    </location>
</feature>
<feature type="region of interest" description="Disordered" evidence="2">
    <location>
        <begin position="763"/>
        <end position="817"/>
    </location>
</feature>
<dbReference type="Proteomes" id="UP000694546">
    <property type="component" value="Chromosome 2"/>
</dbReference>
<reference evidence="4" key="1">
    <citation type="submission" date="2025-08" db="UniProtKB">
        <authorList>
            <consortium name="Ensembl"/>
        </authorList>
    </citation>
    <scope>IDENTIFICATION</scope>
</reference>
<protein>
    <recommendedName>
        <fullName evidence="3">Tantalus-like domain-containing protein</fullName>
    </recommendedName>
</protein>
<sequence>MLTYSPDPLPPVVCLMEEDVPPNPFCSAPPHNEPPLPSLSSNTPSCENDGKPNRRRAGLCKPQTTSKPWSQISQTAARPPTPVKTPTKTAGATCTAPGLQDVSIQLVRVDSPQRPPSQIAAPDMDVSPFPSKEPSSASENGSPSTIQNEEKPFATRMDFSSLPFNKPLPDHPERAPPDQYMGLEVKTPPAKSKWVIGPFFQSFKSKMASFSEIVMSPVKLFTAHSPPDSASLADDPDPSDRPEVRPDRSNGCEGQTVDDGPNDDTLPWMPPSASKGLTVEEEDEEHLRVASLERSPTKPSEVSDAARGSVPVSRPPAMDMETNDDEPVPPPPLTPEKHPEPSRYISTERRAQRSKRLVQTKPLYSHSLNRFVLRSKSLDILPCRETQEASCAEPHHRQFSVECTVEATIGDLSNGDVLCLDHCIEGDCSESCSSLSVRKSPRNSAKEGANGALNTISQTLPIGQGLPEAGPGSDPVGRIGKAKRRLTLDPQPRGDARLKNRKITRSDKSTEDPINVDVSLHVTEDSATSHLKELRNDLSSNGVPVSEMKLNPRAKKVHLLRRMQKKGTSQPESLCAPKEPTLHRETENPTPVVVAVDASQPGNKTSDNFTNKPLNTRNPRGATKKGISKPGSRKPDFKSDSMDLGTSATTTCTRDADDERPCPNVPDQPVETVLCGPQVPLPARPSGLGRKRDLSPECDADVSSSLSTLTNMNQMPKLAKRAAVCKQARPTKARGVAADHTSEALFGLDSVSAVLDVPVTAKRSRKTGVKRPKKDCGETDDLSSHAVNPAPHTQRVNGHRGNHWKHKTIPVHGGERDDVLGSAEASAQGAGRRTQGATANGLLGVPSAEATLGKRSVKVNHTRQESRRRKERLLFGADVFEERAVEERGTGRTDLRELDFTSSSRVLRRSVSCPEIHSLHQHHALWPSPLYSPQPSKGRVAHQYHHHQHPHPHPHQPLHDVHRLPRVLCKPRRTRRHTVSTAEVAREIAPLCLRKEVYPSRRSGGPGATSPASPFSLSALASCFLTSPMAFLSRRLDGKSATAAAANCASTAAAAAANSPGAHGHHFSPSPSPSTDSFHSAASSSFAASSSSSSSCVFTSASPASVSSSPWRLFRGFHARADPPAVSVSPVHSAASQMPMESEAERTEEEEGENTHYRRQFEEKSLSDSEIKVVKITEERGKVSSIRIRKTRPKPQNNLTPMGLPKAIRLKKKEFSLEEIYTNKNFTAPPEGRLETIFEVPLSRRNGSTSLFGQRRLKRAVEFPEAGEARRPKKPLGGGAGGGGGGKQGGVSSAGRPRRGGYQSAKETPSLSAQDVDSLLCAKLDQLDLLLTLNNGGATL</sequence>
<dbReference type="GeneTree" id="ENSGT00520000055626"/>
<feature type="compositionally biased region" description="Polar residues" evidence="2">
    <location>
        <begin position="644"/>
        <end position="653"/>
    </location>
</feature>
<feature type="compositionally biased region" description="Basic residues" evidence="2">
    <location>
        <begin position="797"/>
        <end position="809"/>
    </location>
</feature>
<dbReference type="InterPro" id="IPR026320">
    <property type="entry name" value="PRR14"/>
</dbReference>
<feature type="compositionally biased region" description="Basic and acidic residues" evidence="2">
    <location>
        <begin position="492"/>
        <end position="511"/>
    </location>
</feature>
<feature type="domain" description="Tantalus-like" evidence="3">
    <location>
        <begin position="1199"/>
        <end position="1256"/>
    </location>
</feature>
<feature type="region of interest" description="Disordered" evidence="2">
    <location>
        <begin position="222"/>
        <end position="354"/>
    </location>
</feature>
<feature type="region of interest" description="Disordered" evidence="2">
    <location>
        <begin position="564"/>
        <end position="662"/>
    </location>
</feature>
<feature type="compositionally biased region" description="Basic residues" evidence="2">
    <location>
        <begin position="763"/>
        <end position="773"/>
    </location>
</feature>
<evidence type="ECO:0000259" key="3">
    <source>
        <dbReference type="Pfam" id="PF15386"/>
    </source>
</evidence>
<feature type="region of interest" description="Disordered" evidence="2">
    <location>
        <begin position="112"/>
        <end position="178"/>
    </location>
</feature>
<evidence type="ECO:0000256" key="1">
    <source>
        <dbReference type="ARBA" id="ARBA00022553"/>
    </source>
</evidence>
<feature type="compositionally biased region" description="Basic and acidic residues" evidence="2">
    <location>
        <begin position="335"/>
        <end position="351"/>
    </location>
</feature>
<feature type="compositionally biased region" description="Low complexity" evidence="2">
    <location>
        <begin position="1124"/>
        <end position="1136"/>
    </location>
</feature>
<feature type="region of interest" description="Disordered" evidence="2">
    <location>
        <begin position="488"/>
        <end position="512"/>
    </location>
</feature>
<dbReference type="PANTHER" id="PTHR14522:SF2">
    <property type="entry name" value="PROLINE-RICH PROTEIN 14"/>
    <property type="match status" value="1"/>
</dbReference>
<dbReference type="Ensembl" id="ENSGMOT00000029928.1">
    <property type="protein sequence ID" value="ENSGMOP00000064455.1"/>
    <property type="gene ID" value="ENSGMOG00000032134.1"/>
</dbReference>
<feature type="region of interest" description="Disordered" evidence="2">
    <location>
        <begin position="17"/>
        <end position="96"/>
    </location>
</feature>
<dbReference type="Pfam" id="PF15386">
    <property type="entry name" value="Tantalus"/>
    <property type="match status" value="1"/>
</dbReference>